<dbReference type="GO" id="GO:0005886">
    <property type="term" value="C:plasma membrane"/>
    <property type="evidence" value="ECO:0007669"/>
    <property type="project" value="UniProtKB-SubCell"/>
</dbReference>
<dbReference type="PROSITE" id="PS50297">
    <property type="entry name" value="ANK_REP_REGION"/>
    <property type="match status" value="1"/>
</dbReference>
<keyword evidence="3" id="KW-0472">Membrane</keyword>
<protein>
    <submittedName>
        <fullName evidence="4">Uncharacterized protein</fullName>
    </submittedName>
</protein>
<evidence type="ECO:0000256" key="2">
    <source>
        <dbReference type="PROSITE-ProRule" id="PRU00023"/>
    </source>
</evidence>
<evidence type="ECO:0000313" key="5">
    <source>
        <dbReference type="Proteomes" id="UP000289738"/>
    </source>
</evidence>
<keyword evidence="3" id="KW-0812">Transmembrane</keyword>
<feature type="transmembrane region" description="Helical" evidence="3">
    <location>
        <begin position="15"/>
        <end position="37"/>
    </location>
</feature>
<dbReference type="Proteomes" id="UP000289738">
    <property type="component" value="Chromosome B04"/>
</dbReference>
<dbReference type="SUPFAM" id="SSF48403">
    <property type="entry name" value="Ankyrin repeat"/>
    <property type="match status" value="1"/>
</dbReference>
<dbReference type="InterPro" id="IPR002110">
    <property type="entry name" value="Ankyrin_rpt"/>
</dbReference>
<organism evidence="4 5">
    <name type="scientific">Arachis hypogaea</name>
    <name type="common">Peanut</name>
    <dbReference type="NCBI Taxonomy" id="3818"/>
    <lineage>
        <taxon>Eukaryota</taxon>
        <taxon>Viridiplantae</taxon>
        <taxon>Streptophyta</taxon>
        <taxon>Embryophyta</taxon>
        <taxon>Tracheophyta</taxon>
        <taxon>Spermatophyta</taxon>
        <taxon>Magnoliopsida</taxon>
        <taxon>eudicotyledons</taxon>
        <taxon>Gunneridae</taxon>
        <taxon>Pentapetalae</taxon>
        <taxon>rosids</taxon>
        <taxon>fabids</taxon>
        <taxon>Fabales</taxon>
        <taxon>Fabaceae</taxon>
        <taxon>Papilionoideae</taxon>
        <taxon>50 kb inversion clade</taxon>
        <taxon>dalbergioids sensu lato</taxon>
        <taxon>Dalbergieae</taxon>
        <taxon>Pterocarpus clade</taxon>
        <taxon>Arachis</taxon>
    </lineage>
</organism>
<evidence type="ECO:0000256" key="1">
    <source>
        <dbReference type="ARBA" id="ARBA00004413"/>
    </source>
</evidence>
<dbReference type="AlphaFoldDB" id="A0A444ZKD2"/>
<dbReference type="PROSITE" id="PS50088">
    <property type="entry name" value="ANK_REPEAT"/>
    <property type="match status" value="1"/>
</dbReference>
<feature type="repeat" description="ANK" evidence="2">
    <location>
        <begin position="72"/>
        <end position="104"/>
    </location>
</feature>
<keyword evidence="5" id="KW-1185">Reference proteome</keyword>
<dbReference type="EMBL" id="SDMP01000014">
    <property type="protein sequence ID" value="RYR14630.1"/>
    <property type="molecule type" value="Genomic_DNA"/>
</dbReference>
<dbReference type="InterPro" id="IPR036770">
    <property type="entry name" value="Ankyrin_rpt-contain_sf"/>
</dbReference>
<evidence type="ECO:0000256" key="3">
    <source>
        <dbReference type="SAM" id="Phobius"/>
    </source>
</evidence>
<keyword evidence="3" id="KW-1133">Transmembrane helix</keyword>
<keyword evidence="2" id="KW-0040">ANK repeat</keyword>
<dbReference type="SMART" id="SM00248">
    <property type="entry name" value="ANK"/>
    <property type="match status" value="1"/>
</dbReference>
<dbReference type="Pfam" id="PF00023">
    <property type="entry name" value="Ank"/>
    <property type="match status" value="1"/>
</dbReference>
<dbReference type="STRING" id="3818.A0A444ZKD2"/>
<proteinExistence type="predicted"/>
<gene>
    <name evidence="4" type="ORF">Ahy_B04g071278</name>
</gene>
<accession>A0A444ZKD2</accession>
<name>A0A444ZKD2_ARAHY</name>
<comment type="subcellular location">
    <subcellularLocation>
        <location evidence="1">Cell membrane</location>
        <topology evidence="1">Peripheral membrane protein</topology>
        <orientation evidence="1">Cytoplasmic side</orientation>
    </subcellularLocation>
</comment>
<comment type="caution">
    <text evidence="4">The sequence shown here is derived from an EMBL/GenBank/DDBJ whole genome shotgun (WGS) entry which is preliminary data.</text>
</comment>
<reference evidence="4 5" key="1">
    <citation type="submission" date="2019-01" db="EMBL/GenBank/DDBJ databases">
        <title>Sequencing of cultivated peanut Arachis hypogaea provides insights into genome evolution and oil improvement.</title>
        <authorList>
            <person name="Chen X."/>
        </authorList>
    </citation>
    <scope>NUCLEOTIDE SEQUENCE [LARGE SCALE GENOMIC DNA]</scope>
    <source>
        <strain evidence="5">cv. Fuhuasheng</strain>
        <tissue evidence="4">Leaves</tissue>
    </source>
</reference>
<dbReference type="Gene3D" id="1.25.40.20">
    <property type="entry name" value="Ankyrin repeat-containing domain"/>
    <property type="match status" value="1"/>
</dbReference>
<evidence type="ECO:0000313" key="4">
    <source>
        <dbReference type="EMBL" id="RYR14630.1"/>
    </source>
</evidence>
<sequence>MMINQKGSNTSRTTVIIVVVAVAAIAAILVLSSVYVYSRKNFQKDFSYSKKLGESGFGSVYKAGAKVNISAGGATPLHITTDNGRLKIINCLLKVGADPNVFDEMVLSQYKLRLQGAIVELLRFVPLDIQD</sequence>